<dbReference type="EMBL" id="JAUCMV010000004">
    <property type="protein sequence ID" value="KAK0401242.1"/>
    <property type="molecule type" value="Genomic_DNA"/>
</dbReference>
<dbReference type="Proteomes" id="UP001175271">
    <property type="component" value="Unassembled WGS sequence"/>
</dbReference>
<keyword evidence="4 5" id="KW-0472">Membrane</keyword>
<dbReference type="InterPro" id="IPR017452">
    <property type="entry name" value="GPCR_Rhodpsn_7TM"/>
</dbReference>
<evidence type="ECO:0000256" key="4">
    <source>
        <dbReference type="ARBA" id="ARBA00023136"/>
    </source>
</evidence>
<evidence type="ECO:0000256" key="1">
    <source>
        <dbReference type="ARBA" id="ARBA00004370"/>
    </source>
</evidence>
<dbReference type="PANTHER" id="PTHR31748">
    <property type="entry name" value="SERPENTINE RECEPTOR, CLASS V"/>
    <property type="match status" value="1"/>
</dbReference>
<feature type="domain" description="G-protein coupled receptors family 1 profile" evidence="6">
    <location>
        <begin position="22"/>
        <end position="279"/>
    </location>
</feature>
<evidence type="ECO:0000256" key="3">
    <source>
        <dbReference type="ARBA" id="ARBA00022989"/>
    </source>
</evidence>
<dbReference type="Gene3D" id="1.20.1070.10">
    <property type="entry name" value="Rhodopsin 7-helix transmembrane proteins"/>
    <property type="match status" value="1"/>
</dbReference>
<evidence type="ECO:0000259" key="6">
    <source>
        <dbReference type="PROSITE" id="PS50262"/>
    </source>
</evidence>
<protein>
    <recommendedName>
        <fullName evidence="6">G-protein coupled receptors family 1 profile domain-containing protein</fullName>
    </recommendedName>
</protein>
<organism evidence="7 8">
    <name type="scientific">Steinernema hermaphroditum</name>
    <dbReference type="NCBI Taxonomy" id="289476"/>
    <lineage>
        <taxon>Eukaryota</taxon>
        <taxon>Metazoa</taxon>
        <taxon>Ecdysozoa</taxon>
        <taxon>Nematoda</taxon>
        <taxon>Chromadorea</taxon>
        <taxon>Rhabditida</taxon>
        <taxon>Tylenchina</taxon>
        <taxon>Panagrolaimomorpha</taxon>
        <taxon>Strongyloidoidea</taxon>
        <taxon>Steinernematidae</taxon>
        <taxon>Steinernema</taxon>
    </lineage>
</organism>
<dbReference type="Pfam" id="PF10323">
    <property type="entry name" value="7TM_GPCR_Srv"/>
    <property type="match status" value="1"/>
</dbReference>
<evidence type="ECO:0000313" key="7">
    <source>
        <dbReference type="EMBL" id="KAK0401242.1"/>
    </source>
</evidence>
<dbReference type="PROSITE" id="PS50262">
    <property type="entry name" value="G_PROTEIN_RECEP_F1_2"/>
    <property type="match status" value="1"/>
</dbReference>
<keyword evidence="8" id="KW-1185">Reference proteome</keyword>
<gene>
    <name evidence="7" type="ORF">QR680_015663</name>
</gene>
<accession>A0AA39H8K5</accession>
<dbReference type="PANTHER" id="PTHR31748:SF1">
    <property type="entry name" value="SERPENTINE RECEPTOR, CLASS V"/>
    <property type="match status" value="1"/>
</dbReference>
<evidence type="ECO:0000313" key="8">
    <source>
        <dbReference type="Proteomes" id="UP001175271"/>
    </source>
</evidence>
<comment type="caution">
    <text evidence="7">The sequence shown here is derived from an EMBL/GenBank/DDBJ whole genome shotgun (WGS) entry which is preliminary data.</text>
</comment>
<feature type="transmembrane region" description="Helical" evidence="5">
    <location>
        <begin position="260"/>
        <end position="282"/>
    </location>
</feature>
<dbReference type="InterPro" id="IPR019426">
    <property type="entry name" value="7TM_GPCR_serpentine_rcpt_Srv"/>
</dbReference>
<reference evidence="7" key="1">
    <citation type="submission" date="2023-06" db="EMBL/GenBank/DDBJ databases">
        <title>Genomic analysis of the entomopathogenic nematode Steinernema hermaphroditum.</title>
        <authorList>
            <person name="Schwarz E.M."/>
            <person name="Heppert J.K."/>
            <person name="Baniya A."/>
            <person name="Schwartz H.T."/>
            <person name="Tan C.-H."/>
            <person name="Antoshechkin I."/>
            <person name="Sternberg P.W."/>
            <person name="Goodrich-Blair H."/>
            <person name="Dillman A.R."/>
        </authorList>
    </citation>
    <scope>NUCLEOTIDE SEQUENCE</scope>
    <source>
        <strain evidence="7">PS9179</strain>
        <tissue evidence="7">Whole animal</tissue>
    </source>
</reference>
<proteinExistence type="predicted"/>
<feature type="transmembrane region" description="Helical" evidence="5">
    <location>
        <begin position="42"/>
        <end position="62"/>
    </location>
</feature>
<dbReference type="EMBL" id="JAUCMV010000004">
    <property type="protein sequence ID" value="KAK0401241.1"/>
    <property type="molecule type" value="Genomic_DNA"/>
</dbReference>
<name>A0AA39H8K5_9BILA</name>
<dbReference type="CDD" id="cd00637">
    <property type="entry name" value="7tm_classA_rhodopsin-like"/>
    <property type="match status" value="1"/>
</dbReference>
<comment type="subcellular location">
    <subcellularLocation>
        <location evidence="1">Membrane</location>
    </subcellularLocation>
</comment>
<feature type="transmembrane region" description="Helical" evidence="5">
    <location>
        <begin position="186"/>
        <end position="210"/>
    </location>
</feature>
<dbReference type="GO" id="GO:0016020">
    <property type="term" value="C:membrane"/>
    <property type="evidence" value="ECO:0007669"/>
    <property type="project" value="UniProtKB-SubCell"/>
</dbReference>
<evidence type="ECO:0000256" key="5">
    <source>
        <dbReference type="SAM" id="Phobius"/>
    </source>
</evidence>
<dbReference type="AlphaFoldDB" id="A0AA39H8K5"/>
<feature type="transmembrane region" description="Helical" evidence="5">
    <location>
        <begin position="231"/>
        <end position="254"/>
    </location>
</feature>
<feature type="transmembrane region" description="Helical" evidence="5">
    <location>
        <begin position="12"/>
        <end position="30"/>
    </location>
</feature>
<feature type="transmembrane region" description="Helical" evidence="5">
    <location>
        <begin position="132"/>
        <end position="156"/>
    </location>
</feature>
<sequence>MMEPNSPEGIVLGSISALTSIIYIYVLVIIAKNRDLRHAPFYMLNLAMGIVDIGNIWTTYVFQRIPAVGFLNDEVYLLFGHRSILATMCTQGFGFFNSTQKYYLIAIGFNRFTAVVTPSFHKTVWTKKHTLIVIVIAAAVNFVQNAVLEIISPSYWEDYRSEDSNDGLHCRMPSESIYKGGLQYSIYLSLAAAIVMCLLYGVIIFALFSNRHKLKTASSSTRKTYNVEMKLTLSVLLHTVLLTADGCTATLIFLAKQRYLMPYSYVIQDLLSGCNPYLLLFFSSELRKKVFWWTKVFQSPNASSIQPIQSMLERNSPRNRQ</sequence>
<keyword evidence="2 5" id="KW-0812">Transmembrane</keyword>
<evidence type="ECO:0000256" key="2">
    <source>
        <dbReference type="ARBA" id="ARBA00022692"/>
    </source>
</evidence>
<dbReference type="SUPFAM" id="SSF81321">
    <property type="entry name" value="Family A G protein-coupled receptor-like"/>
    <property type="match status" value="1"/>
</dbReference>
<keyword evidence="3 5" id="KW-1133">Transmembrane helix</keyword>